<evidence type="ECO:0000256" key="1">
    <source>
        <dbReference type="SAM" id="SignalP"/>
    </source>
</evidence>
<dbReference type="GeneID" id="15804932"/>
<keyword evidence="3" id="KW-1185">Reference proteome</keyword>
<gene>
    <name evidence="2" type="ORF">BEWA_016950</name>
</gene>
<dbReference type="AlphaFoldDB" id="L1L932"/>
<dbReference type="RefSeq" id="XP_004831468.1">
    <property type="nucleotide sequence ID" value="XM_004831411.1"/>
</dbReference>
<name>L1L932_THEEQ</name>
<evidence type="ECO:0000313" key="2">
    <source>
        <dbReference type="EMBL" id="EKX72016.1"/>
    </source>
</evidence>
<protein>
    <submittedName>
        <fullName evidence="2">Signal peptide containing protein</fullName>
    </submittedName>
</protein>
<organism evidence="2 3">
    <name type="scientific">Theileria equi strain WA</name>
    <dbReference type="NCBI Taxonomy" id="1537102"/>
    <lineage>
        <taxon>Eukaryota</taxon>
        <taxon>Sar</taxon>
        <taxon>Alveolata</taxon>
        <taxon>Apicomplexa</taxon>
        <taxon>Aconoidasida</taxon>
        <taxon>Piroplasmida</taxon>
        <taxon>Theileriidae</taxon>
        <taxon>Theileria</taxon>
    </lineage>
</organism>
<sequence length="508" mass="57643">MKAIAFFFTTLIILAFTNYAIATNDEEDKGSKNLSKGEHKSGKMAKDRLTEVCKELGHYSKAVENEFKKGNILAEMTRVLIEWIQEFDLSSKRSFKEEINEMILFERNLLSEKESIYTETFTIYNEGCALLFELKEMLKSDINDFISEEKENETTIMIEAHKDILTKLEVYEVLFTEFRSFAGLTMELGLEMPGEEANGSFGPLSRGSKGLTDEDYIFDMFLGSHALPSCSKKELITMSGTIRRLLIRKLIVIKMIKTDVMEYLEKSRAIFKESRSFIEHMPRQYKTAIIQEAYGKLVHKNNQVEISGKNVLPHILSAEEDLEKFNEDINNCLPQLSRFSESQIISGKIQKLCIEAFKNSILTLEAIGETMSELLLDSSKITSAAQLVEHYFNFIKFYSEEAAKGTINGDYDESCKEGVDSVDSELNFGSCIQKSSDANEPQDCHSPSKESSIDVVKVSRELKFDDECKGNDADDKMANESDSRTENDGMLSCDVKSVFIILISLLHM</sequence>
<proteinExistence type="predicted"/>
<accession>L1L932</accession>
<evidence type="ECO:0000313" key="3">
    <source>
        <dbReference type="Proteomes" id="UP000031512"/>
    </source>
</evidence>
<dbReference type="Proteomes" id="UP000031512">
    <property type="component" value="Unassembled WGS sequence"/>
</dbReference>
<dbReference type="EMBL" id="ACOU01000008">
    <property type="protein sequence ID" value="EKX72016.1"/>
    <property type="molecule type" value="Genomic_DNA"/>
</dbReference>
<keyword evidence="1" id="KW-0732">Signal</keyword>
<dbReference type="KEGG" id="beq:BEWA_016950"/>
<dbReference type="VEuPathDB" id="PiroplasmaDB:BEWA_016950"/>
<feature type="signal peptide" evidence="1">
    <location>
        <begin position="1"/>
        <end position="22"/>
    </location>
</feature>
<reference evidence="2 3" key="1">
    <citation type="journal article" date="2012" name="BMC Genomics">
        <title>Comparative genomic analysis and phylogenetic position of Theileria equi.</title>
        <authorList>
            <person name="Kappmeyer L.S."/>
            <person name="Thiagarajan M."/>
            <person name="Herndon D.R."/>
            <person name="Ramsay J.D."/>
            <person name="Caler E."/>
            <person name="Djikeng A."/>
            <person name="Gillespie J.J."/>
            <person name="Lau A.O."/>
            <person name="Roalson E.H."/>
            <person name="Silva J.C."/>
            <person name="Silva M.G."/>
            <person name="Suarez C.E."/>
            <person name="Ueti M.W."/>
            <person name="Nene V.M."/>
            <person name="Mealey R.H."/>
            <person name="Knowles D.P."/>
            <person name="Brayton K.A."/>
        </authorList>
    </citation>
    <scope>NUCLEOTIDE SEQUENCE [LARGE SCALE GENOMIC DNA]</scope>
    <source>
        <strain evidence="2 3">WA</strain>
    </source>
</reference>
<comment type="caution">
    <text evidence="2">The sequence shown here is derived from an EMBL/GenBank/DDBJ whole genome shotgun (WGS) entry which is preliminary data.</text>
</comment>
<feature type="chain" id="PRO_5003952303" evidence="1">
    <location>
        <begin position="23"/>
        <end position="508"/>
    </location>
</feature>